<evidence type="ECO:0000256" key="1">
    <source>
        <dbReference type="SAM" id="SignalP"/>
    </source>
</evidence>
<evidence type="ECO:0000313" key="3">
    <source>
        <dbReference type="Proteomes" id="UP000507954"/>
    </source>
</evidence>
<accession>A0A508X5S3</accession>
<dbReference type="RefSeq" id="WP_180162163.1">
    <property type="nucleotide sequence ID" value="NZ_CABFNB010000149.1"/>
</dbReference>
<dbReference type="Proteomes" id="UP000507954">
    <property type="component" value="Unassembled WGS sequence"/>
</dbReference>
<feature type="signal peptide" evidence="1">
    <location>
        <begin position="1"/>
        <end position="26"/>
    </location>
</feature>
<protein>
    <submittedName>
        <fullName evidence="2">Uncharacterized protein</fullName>
    </submittedName>
</protein>
<gene>
    <name evidence="2" type="ORF">EMEDMD4_790219</name>
</gene>
<sequence>MKPTPITRIVVATAVSLLCSGTVVQAQNMKKYGTAAGWDIIVRGDMGPGCLIAKKLGDDMQVLMGIDETTGRRGYMALYTKLAANVGSGEKRSVLFDVDGQKFSGEATGQQLEGFDGAYVWVNNPDFIYDLAKMKTLTITPEGRKPFALSLAGTDAAMQAMRACQEAN</sequence>
<proteinExistence type="predicted"/>
<evidence type="ECO:0000313" key="2">
    <source>
        <dbReference type="EMBL" id="VTZ65195.1"/>
    </source>
</evidence>
<feature type="chain" id="PRO_5021196111" evidence="1">
    <location>
        <begin position="27"/>
        <end position="168"/>
    </location>
</feature>
<name>A0A508X5S3_9HYPH</name>
<dbReference type="EMBL" id="CABFNB010000149">
    <property type="protein sequence ID" value="VTZ65195.1"/>
    <property type="molecule type" value="Genomic_DNA"/>
</dbReference>
<organism evidence="2 3">
    <name type="scientific">Sinorhizobium medicae</name>
    <dbReference type="NCBI Taxonomy" id="110321"/>
    <lineage>
        <taxon>Bacteria</taxon>
        <taxon>Pseudomonadati</taxon>
        <taxon>Pseudomonadota</taxon>
        <taxon>Alphaproteobacteria</taxon>
        <taxon>Hyphomicrobiales</taxon>
        <taxon>Rhizobiaceae</taxon>
        <taxon>Sinorhizobium/Ensifer group</taxon>
        <taxon>Sinorhizobium</taxon>
    </lineage>
</organism>
<keyword evidence="1" id="KW-0732">Signal</keyword>
<reference evidence="2 3" key="1">
    <citation type="submission" date="2019-06" db="EMBL/GenBank/DDBJ databases">
        <authorList>
            <person name="Le Quere A."/>
            <person name="Colella S."/>
        </authorList>
    </citation>
    <scope>NUCLEOTIDE SEQUENCE [LARGE SCALE GENOMIC DNA]</scope>
    <source>
        <strain evidence="2">EmedicaeMD41</strain>
    </source>
</reference>
<dbReference type="AlphaFoldDB" id="A0A508X5S3"/>